<dbReference type="EMBL" id="CAJOBJ010057119">
    <property type="protein sequence ID" value="CAF4401779.1"/>
    <property type="molecule type" value="Genomic_DNA"/>
</dbReference>
<reference evidence="5" key="1">
    <citation type="submission" date="2021-02" db="EMBL/GenBank/DDBJ databases">
        <authorList>
            <person name="Nowell W R."/>
        </authorList>
    </citation>
    <scope>NUCLEOTIDE SEQUENCE</scope>
</reference>
<evidence type="ECO:0000313" key="3">
    <source>
        <dbReference type="EMBL" id="CAF4384197.1"/>
    </source>
</evidence>
<protein>
    <submittedName>
        <fullName evidence="5">Uncharacterized protein</fullName>
    </submittedName>
</protein>
<dbReference type="Proteomes" id="UP000676336">
    <property type="component" value="Unassembled WGS sequence"/>
</dbReference>
<feature type="non-terminal residue" evidence="5">
    <location>
        <position position="1"/>
    </location>
</feature>
<dbReference type="Proteomes" id="UP000681967">
    <property type="component" value="Unassembled WGS sequence"/>
</dbReference>
<proteinExistence type="predicted"/>
<dbReference type="EMBL" id="CAJOBJ010057372">
    <property type="protein sequence ID" value="CAF4402860.1"/>
    <property type="molecule type" value="Genomic_DNA"/>
</dbReference>
<gene>
    <name evidence="2" type="ORF">BYL167_LOCUS26605</name>
    <name evidence="4" type="ORF">GIL414_LOCUS30194</name>
    <name evidence="5" type="ORF">GIL414_LOCUS30241</name>
    <name evidence="3" type="ORF">SMN809_LOCUS29712</name>
</gene>
<dbReference type="EMBL" id="CAJOBI010053686">
    <property type="protein sequence ID" value="CAF4384197.1"/>
    <property type="molecule type" value="Genomic_DNA"/>
</dbReference>
<evidence type="ECO:0000313" key="6">
    <source>
        <dbReference type="Proteomes" id="UP000681720"/>
    </source>
</evidence>
<comment type="caution">
    <text evidence="5">The sequence shown here is derived from an EMBL/GenBank/DDBJ whole genome shotgun (WGS) entry which is preliminary data.</text>
</comment>
<feature type="region of interest" description="Disordered" evidence="1">
    <location>
        <begin position="1"/>
        <end position="30"/>
    </location>
</feature>
<evidence type="ECO:0000256" key="1">
    <source>
        <dbReference type="SAM" id="MobiDB-lite"/>
    </source>
</evidence>
<dbReference type="Proteomes" id="UP000681720">
    <property type="component" value="Unassembled WGS sequence"/>
</dbReference>
<feature type="compositionally biased region" description="Basic residues" evidence="1">
    <location>
        <begin position="1"/>
        <end position="10"/>
    </location>
</feature>
<evidence type="ECO:0000313" key="5">
    <source>
        <dbReference type="EMBL" id="CAF4402860.1"/>
    </source>
</evidence>
<accession>A0A8S2VIZ9</accession>
<organism evidence="5 6">
    <name type="scientific">Rotaria magnacalcarata</name>
    <dbReference type="NCBI Taxonomy" id="392030"/>
    <lineage>
        <taxon>Eukaryota</taxon>
        <taxon>Metazoa</taxon>
        <taxon>Spiralia</taxon>
        <taxon>Gnathifera</taxon>
        <taxon>Rotifera</taxon>
        <taxon>Eurotatoria</taxon>
        <taxon>Bdelloidea</taxon>
        <taxon>Philodinida</taxon>
        <taxon>Philodinidae</taxon>
        <taxon>Rotaria</taxon>
    </lineage>
</organism>
<dbReference type="EMBL" id="CAJOBH010031244">
    <property type="protein sequence ID" value="CAF4278469.1"/>
    <property type="molecule type" value="Genomic_DNA"/>
</dbReference>
<sequence>MPKYTKKNRPPRSTMAKSGADDCASIDDGV</sequence>
<name>A0A8S2VIZ9_9BILA</name>
<evidence type="ECO:0000313" key="2">
    <source>
        <dbReference type="EMBL" id="CAF4278469.1"/>
    </source>
</evidence>
<dbReference type="AlphaFoldDB" id="A0A8S2VIZ9"/>
<evidence type="ECO:0000313" key="4">
    <source>
        <dbReference type="EMBL" id="CAF4401779.1"/>
    </source>
</evidence>